<organism evidence="2 3">
    <name type="scientific">Sphingomonas melonis</name>
    <dbReference type="NCBI Taxonomy" id="152682"/>
    <lineage>
        <taxon>Bacteria</taxon>
        <taxon>Pseudomonadati</taxon>
        <taxon>Pseudomonadota</taxon>
        <taxon>Alphaproteobacteria</taxon>
        <taxon>Sphingomonadales</taxon>
        <taxon>Sphingomonadaceae</taxon>
        <taxon>Sphingomonas</taxon>
    </lineage>
</organism>
<dbReference type="AlphaFoldDB" id="A0A0D1MKX0"/>
<accession>A0A0D1MKX0</accession>
<feature type="transmembrane region" description="Helical" evidence="1">
    <location>
        <begin position="99"/>
        <end position="116"/>
    </location>
</feature>
<dbReference type="PATRIC" id="fig|1549858.7.peg.1655"/>
<gene>
    <name evidence="2" type="ORF">SR41_08955</name>
</gene>
<dbReference type="EMBL" id="JXTP01000035">
    <property type="protein sequence ID" value="KIU28136.1"/>
    <property type="molecule type" value="Genomic_DNA"/>
</dbReference>
<reference evidence="2 3" key="1">
    <citation type="submission" date="2015-01" db="EMBL/GenBank/DDBJ databases">
        <title>Genome of Sphingomonas taxi strain 30a.</title>
        <authorList>
            <person name="Eevers N."/>
            <person name="Van Hamme J."/>
            <person name="Bottos E."/>
            <person name="Weyens N."/>
            <person name="Vangronsveld J."/>
        </authorList>
    </citation>
    <scope>NUCLEOTIDE SEQUENCE [LARGE SCALE GENOMIC DNA]</scope>
    <source>
        <strain evidence="2 3">30a</strain>
    </source>
</reference>
<feature type="transmembrane region" description="Helical" evidence="1">
    <location>
        <begin position="137"/>
        <end position="154"/>
    </location>
</feature>
<sequence length="209" mass="22179">MMKDGYWLPPRKAWLCRLAGLVFLIGAAVMLPVIVFAGLTPGASPGCGGGYGCVWEARPVTLIDSDERLRVEASPAALKALNAFAAQGRVRLGLAGIEAINALPFAALLFSVGVALRRLGGRGADPLQRALPWLRRASIAAIIWTLAHPVYQTALESWLSPGTPAGPTLYTNIYLADIATGLLLAIAAYCAIWAIEAGLRAQRDLDDFV</sequence>
<dbReference type="Proteomes" id="UP000033203">
    <property type="component" value="Unassembled WGS sequence"/>
</dbReference>
<keyword evidence="1" id="KW-0472">Membrane</keyword>
<evidence type="ECO:0000313" key="3">
    <source>
        <dbReference type="Proteomes" id="UP000033203"/>
    </source>
</evidence>
<keyword evidence="1" id="KW-0812">Transmembrane</keyword>
<evidence type="ECO:0000256" key="1">
    <source>
        <dbReference type="SAM" id="Phobius"/>
    </source>
</evidence>
<name>A0A0D1MKX0_9SPHN</name>
<evidence type="ECO:0000313" key="2">
    <source>
        <dbReference type="EMBL" id="KIU28136.1"/>
    </source>
</evidence>
<comment type="caution">
    <text evidence="2">The sequence shown here is derived from an EMBL/GenBank/DDBJ whole genome shotgun (WGS) entry which is preliminary data.</text>
</comment>
<proteinExistence type="predicted"/>
<evidence type="ECO:0008006" key="4">
    <source>
        <dbReference type="Google" id="ProtNLM"/>
    </source>
</evidence>
<feature type="transmembrane region" description="Helical" evidence="1">
    <location>
        <begin position="174"/>
        <end position="195"/>
    </location>
</feature>
<keyword evidence="1" id="KW-1133">Transmembrane helix</keyword>
<protein>
    <recommendedName>
        <fullName evidence="4">DUF2975 domain-containing protein</fullName>
    </recommendedName>
</protein>